<dbReference type="STRING" id="981085.W9R5V7"/>
<dbReference type="InterPro" id="IPR036047">
    <property type="entry name" value="F-box-like_dom_sf"/>
</dbReference>
<gene>
    <name evidence="2" type="ORF">L484_018121</name>
</gene>
<dbReference type="eggNOG" id="KOG2396">
    <property type="taxonomic scope" value="Eukaryota"/>
</dbReference>
<organism evidence="2 3">
    <name type="scientific">Morus notabilis</name>
    <dbReference type="NCBI Taxonomy" id="981085"/>
    <lineage>
        <taxon>Eukaryota</taxon>
        <taxon>Viridiplantae</taxon>
        <taxon>Streptophyta</taxon>
        <taxon>Embryophyta</taxon>
        <taxon>Tracheophyta</taxon>
        <taxon>Spermatophyta</taxon>
        <taxon>Magnoliopsida</taxon>
        <taxon>eudicotyledons</taxon>
        <taxon>Gunneridae</taxon>
        <taxon>Pentapetalae</taxon>
        <taxon>rosids</taxon>
        <taxon>fabids</taxon>
        <taxon>Rosales</taxon>
        <taxon>Moraceae</taxon>
        <taxon>Moreae</taxon>
        <taxon>Morus</taxon>
    </lineage>
</organism>
<feature type="domain" description="F-box protein At3g26010-like beta-propeller" evidence="1">
    <location>
        <begin position="209"/>
        <end position="527"/>
    </location>
</feature>
<keyword evidence="3" id="KW-1185">Reference proteome</keyword>
<dbReference type="Pfam" id="PF24750">
    <property type="entry name" value="b-prop_At3g26010-like"/>
    <property type="match status" value="1"/>
</dbReference>
<evidence type="ECO:0000313" key="2">
    <source>
        <dbReference type="EMBL" id="EXB55194.1"/>
    </source>
</evidence>
<dbReference type="SUPFAM" id="SSF81383">
    <property type="entry name" value="F-box domain"/>
    <property type="match status" value="1"/>
</dbReference>
<accession>W9R5V7</accession>
<name>W9R5V7_9ROSA</name>
<evidence type="ECO:0000259" key="1">
    <source>
        <dbReference type="Pfam" id="PF24750"/>
    </source>
</evidence>
<protein>
    <recommendedName>
        <fullName evidence="1">F-box protein At3g26010-like beta-propeller domain-containing protein</fullName>
    </recommendedName>
</protein>
<reference evidence="3" key="1">
    <citation type="submission" date="2013-01" db="EMBL/GenBank/DDBJ databases">
        <title>Draft Genome Sequence of a Mulberry Tree, Morus notabilis C.K. Schneid.</title>
        <authorList>
            <person name="He N."/>
            <person name="Zhao S."/>
        </authorList>
    </citation>
    <scope>NUCLEOTIDE SEQUENCE</scope>
</reference>
<sequence length="533" mass="61928">MRTIYAGAIEALPSSLDLRRRIFEILEAVSEEMREQILSEMKKDFSTGPEYWDWLARLEFDPESAEEMSEELGKKKANIKRKERKMRKNRKVKVGADFSSNECPDVELVSNFLKNAHEDVLLEIFLRLPNCRSAILFGSICKRWHSLISQPKFIPNFIRHHHDQQDRYSRPYTILFRRADDVAFDMQRVQTFCKLFSEESKFLHGKAAASYLDFMPSPMVIRASFDDLLLVAPGGCDIRDYYICNPLTKQWFKLPEAPIGRRSGFALVCIPDSSKSQVGFSINAQYQYKVVLMNKFSLGTDAEDYKFRVSIFCSKSGKWSQSVLSCPKDKVLRAIHYVDVVTCNGILYWLEDNRSSKRMFAFDLFNDQCRVIDFPDDCVRGWQNSYGKVHLGAVCGELQLLQIFNTNEEGFVLKVWELNHSTWWVLVHEINLKRPPGTKRMVGLAVHPINRNVVFMIWDKYVFQYKIMEDMYEKVDKLREPINVGVYRPVWSCEGEKTTEMVVVAVNSLERFSTFPLVHPAWPTRVPAHPSPI</sequence>
<dbReference type="PANTHER" id="PTHR31672:SF8">
    <property type="entry name" value="F-BOX DOMAIN-CONTAINING PROTEIN"/>
    <property type="match status" value="1"/>
</dbReference>
<dbReference type="Proteomes" id="UP000030645">
    <property type="component" value="Unassembled WGS sequence"/>
</dbReference>
<evidence type="ECO:0000313" key="3">
    <source>
        <dbReference type="Proteomes" id="UP000030645"/>
    </source>
</evidence>
<dbReference type="EMBL" id="KE344222">
    <property type="protein sequence ID" value="EXB55194.1"/>
    <property type="molecule type" value="Genomic_DNA"/>
</dbReference>
<dbReference type="SUPFAM" id="SSF50965">
    <property type="entry name" value="Galactose oxidase, central domain"/>
    <property type="match status" value="1"/>
</dbReference>
<proteinExistence type="predicted"/>
<dbReference type="AlphaFoldDB" id="W9R5V7"/>
<dbReference type="InterPro" id="IPR011043">
    <property type="entry name" value="Gal_Oxase/kelch_b-propeller"/>
</dbReference>
<dbReference type="InterPro" id="IPR050796">
    <property type="entry name" value="SCF_F-box_component"/>
</dbReference>
<dbReference type="InterPro" id="IPR056592">
    <property type="entry name" value="Beta-prop_At3g26010-like"/>
</dbReference>
<dbReference type="PANTHER" id="PTHR31672">
    <property type="entry name" value="BNACNNG10540D PROTEIN"/>
    <property type="match status" value="1"/>
</dbReference>